<dbReference type="SUPFAM" id="SSF54368">
    <property type="entry name" value="Glutamine synthetase, N-terminal domain"/>
    <property type="match status" value="1"/>
</dbReference>
<dbReference type="EMBL" id="JANIEX010001753">
    <property type="protein sequence ID" value="KAJ3554775.1"/>
    <property type="molecule type" value="Genomic_DNA"/>
</dbReference>
<dbReference type="GO" id="GO:0006542">
    <property type="term" value="P:glutamine biosynthetic process"/>
    <property type="evidence" value="ECO:0007669"/>
    <property type="project" value="InterPro"/>
</dbReference>
<dbReference type="PROSITE" id="PS51987">
    <property type="entry name" value="GS_CATALYTIC"/>
    <property type="match status" value="1"/>
</dbReference>
<feature type="domain" description="GS catalytic" evidence="6">
    <location>
        <begin position="140"/>
        <end position="477"/>
    </location>
</feature>
<dbReference type="Gene3D" id="3.30.590.10">
    <property type="entry name" value="Glutamine synthetase/guanido kinase, catalytic domain"/>
    <property type="match status" value="1"/>
</dbReference>
<dbReference type="Proteomes" id="UP001213000">
    <property type="component" value="Unassembled WGS sequence"/>
</dbReference>
<reference evidence="7" key="1">
    <citation type="submission" date="2022-07" db="EMBL/GenBank/DDBJ databases">
        <title>Genome Sequence of Leucocoprinus birnbaumii.</title>
        <authorList>
            <person name="Buettner E."/>
        </authorList>
    </citation>
    <scope>NUCLEOTIDE SEQUENCE</scope>
    <source>
        <strain evidence="7">VT141</strain>
    </source>
</reference>
<keyword evidence="5" id="KW-1133">Transmembrane helix</keyword>
<dbReference type="InterPro" id="IPR036651">
    <property type="entry name" value="Gln_synt_N_sf"/>
</dbReference>
<evidence type="ECO:0000313" key="7">
    <source>
        <dbReference type="EMBL" id="KAJ3554775.1"/>
    </source>
</evidence>
<dbReference type="InterPro" id="IPR008146">
    <property type="entry name" value="Gln_synth_cat_dom"/>
</dbReference>
<dbReference type="Pfam" id="PF00120">
    <property type="entry name" value="Gln-synt_C"/>
    <property type="match status" value="1"/>
</dbReference>
<gene>
    <name evidence="7" type="ORF">NP233_g12352</name>
</gene>
<evidence type="ECO:0000313" key="8">
    <source>
        <dbReference type="Proteomes" id="UP001213000"/>
    </source>
</evidence>
<evidence type="ECO:0000256" key="1">
    <source>
        <dbReference type="ARBA" id="ARBA00021364"/>
    </source>
</evidence>
<evidence type="ECO:0000256" key="4">
    <source>
        <dbReference type="RuleBase" id="RU000384"/>
    </source>
</evidence>
<keyword evidence="8" id="KW-1185">Reference proteome</keyword>
<accession>A0AAD5VES1</accession>
<feature type="transmembrane region" description="Helical" evidence="5">
    <location>
        <begin position="368"/>
        <end position="385"/>
    </location>
</feature>
<name>A0AAD5VES1_9AGAR</name>
<sequence>MSTELNAGHGVVHTPASVSAASVAPTIQDLKDAGIKHIRFYWVEPTNIVRLRILPISYFEKLIKSTRPGIGVPKVTGGFVFLSAAEGYGSAGEYLLVPDLSSLKITPYAPGHASVMGWFEEKDPFVGPDGQLSVKVPMCPRSTLRDLVEIAKQDGIEFIVGYENEFTFLVSTEPVTPGNIHQYTDARGLIPSLRETQCLEEIVNSLVDSGVHVETWHGEAGPGQYEISTGPLGPIEATDTLIHTRQTIINIAAKHGLHATFAPRISMSAPGSAAHMHISVHKTGHDKPKDGLSDIESSFLAGIMDELTALPAFSLPIPASYRRVVDGAWSGGTYVAWGTENRECPIRLSNATSPRSRNFEMRFIDGTANPYLILACVIGLGYAGIKSKRQLRQQNFDKNFGPAQLTEEERQAMGVTQRMPLTWEEGRKNLEQSEVLRDILGSSFVDRYLSVNQVLARELGIYDDEEQKALKRLVEFC</sequence>
<comment type="caution">
    <text evidence="7">The sequence shown here is derived from an EMBL/GenBank/DDBJ whole genome shotgun (WGS) entry which is preliminary data.</text>
</comment>
<keyword evidence="5" id="KW-0472">Membrane</keyword>
<comment type="similarity">
    <text evidence="3 4">Belongs to the glutamine synthetase family.</text>
</comment>
<evidence type="ECO:0000256" key="3">
    <source>
        <dbReference type="PROSITE-ProRule" id="PRU01331"/>
    </source>
</evidence>
<organism evidence="7 8">
    <name type="scientific">Leucocoprinus birnbaumii</name>
    <dbReference type="NCBI Taxonomy" id="56174"/>
    <lineage>
        <taxon>Eukaryota</taxon>
        <taxon>Fungi</taxon>
        <taxon>Dikarya</taxon>
        <taxon>Basidiomycota</taxon>
        <taxon>Agaricomycotina</taxon>
        <taxon>Agaricomycetes</taxon>
        <taxon>Agaricomycetidae</taxon>
        <taxon>Agaricales</taxon>
        <taxon>Agaricineae</taxon>
        <taxon>Agaricaceae</taxon>
        <taxon>Leucocoprinus</taxon>
    </lineage>
</organism>
<dbReference type="SMART" id="SM01230">
    <property type="entry name" value="Gln-synt_C"/>
    <property type="match status" value="1"/>
</dbReference>
<dbReference type="PANTHER" id="PTHR43785:SF2">
    <property type="entry name" value="TYPE-1 GLUTAMINE SYNTHETASE 1"/>
    <property type="match status" value="1"/>
</dbReference>
<evidence type="ECO:0000256" key="2">
    <source>
        <dbReference type="ARBA" id="ARBA00022598"/>
    </source>
</evidence>
<proteinExistence type="inferred from homology"/>
<dbReference type="AlphaFoldDB" id="A0AAD5VES1"/>
<evidence type="ECO:0000259" key="6">
    <source>
        <dbReference type="PROSITE" id="PS51987"/>
    </source>
</evidence>
<keyword evidence="5" id="KW-0812">Transmembrane</keyword>
<dbReference type="InterPro" id="IPR014746">
    <property type="entry name" value="Gln_synth/guanido_kin_cat_dom"/>
</dbReference>
<protein>
    <recommendedName>
        <fullName evidence="1">Glutamine synthetase</fullName>
    </recommendedName>
</protein>
<dbReference type="PANTHER" id="PTHR43785">
    <property type="entry name" value="GAMMA-GLUTAMYLPUTRESCINE SYNTHETASE"/>
    <property type="match status" value="1"/>
</dbReference>
<evidence type="ECO:0000256" key="5">
    <source>
        <dbReference type="SAM" id="Phobius"/>
    </source>
</evidence>
<dbReference type="SUPFAM" id="SSF55931">
    <property type="entry name" value="Glutamine synthetase/guanido kinase"/>
    <property type="match status" value="1"/>
</dbReference>
<dbReference type="GO" id="GO:0004356">
    <property type="term" value="F:glutamine synthetase activity"/>
    <property type="evidence" value="ECO:0007669"/>
    <property type="project" value="InterPro"/>
</dbReference>
<dbReference type="Gene3D" id="3.10.20.70">
    <property type="entry name" value="Glutamine synthetase, N-terminal domain"/>
    <property type="match status" value="1"/>
</dbReference>
<keyword evidence="2" id="KW-0436">Ligase</keyword>